<dbReference type="AlphaFoldDB" id="A0AAV2DH66"/>
<dbReference type="Proteomes" id="UP001497516">
    <property type="component" value="Chromosome 3"/>
</dbReference>
<evidence type="ECO:0000313" key="2">
    <source>
        <dbReference type="Proteomes" id="UP001497516"/>
    </source>
</evidence>
<name>A0AAV2DH66_9ROSI</name>
<protein>
    <submittedName>
        <fullName evidence="1">Uncharacterized protein</fullName>
    </submittedName>
</protein>
<evidence type="ECO:0000313" key="1">
    <source>
        <dbReference type="EMBL" id="CAL1373254.1"/>
    </source>
</evidence>
<dbReference type="EMBL" id="OZ034816">
    <property type="protein sequence ID" value="CAL1373254.1"/>
    <property type="molecule type" value="Genomic_DNA"/>
</dbReference>
<keyword evidence="2" id="KW-1185">Reference proteome</keyword>
<accession>A0AAV2DH66</accession>
<proteinExistence type="predicted"/>
<reference evidence="1 2" key="1">
    <citation type="submission" date="2024-04" db="EMBL/GenBank/DDBJ databases">
        <authorList>
            <person name="Fracassetti M."/>
        </authorList>
    </citation>
    <scope>NUCLEOTIDE SEQUENCE [LARGE SCALE GENOMIC DNA]</scope>
</reference>
<sequence length="141" mass="15756">MEGGNGLVHTNGASETEEAYYRELLVSLLEEPPQVDHRCHGYDSQRLLCLIQSLEAEINSAPVQSPMDFATGQEQGGNYGGEETQLLCPPADFSNSISWNDDLIGFSSGSILGLGYEIDHREWNTYTFEPRFESWIQQLPL</sequence>
<organism evidence="1 2">
    <name type="scientific">Linum trigynum</name>
    <dbReference type="NCBI Taxonomy" id="586398"/>
    <lineage>
        <taxon>Eukaryota</taxon>
        <taxon>Viridiplantae</taxon>
        <taxon>Streptophyta</taxon>
        <taxon>Embryophyta</taxon>
        <taxon>Tracheophyta</taxon>
        <taxon>Spermatophyta</taxon>
        <taxon>Magnoliopsida</taxon>
        <taxon>eudicotyledons</taxon>
        <taxon>Gunneridae</taxon>
        <taxon>Pentapetalae</taxon>
        <taxon>rosids</taxon>
        <taxon>fabids</taxon>
        <taxon>Malpighiales</taxon>
        <taxon>Linaceae</taxon>
        <taxon>Linum</taxon>
    </lineage>
</organism>
<gene>
    <name evidence="1" type="ORF">LTRI10_LOCUS15194</name>
</gene>